<dbReference type="AlphaFoldDB" id="A0A7X5Y0X8"/>
<protein>
    <submittedName>
        <fullName evidence="1">Uncharacterized protein</fullName>
    </submittedName>
</protein>
<sequence length="114" mass="12991">MDVLDVPRSTLWEAFNLVIAQWPAEVRPGAKSFHINGGCNMREYNEIHSRIEDWAEKSDFDGILDDIIGSVQHYVSSTIHDALRNLTVLRPSDLDFEAFASRFDSHPNYRVISG</sequence>
<evidence type="ECO:0000313" key="1">
    <source>
        <dbReference type="EMBL" id="NJB97760.1"/>
    </source>
</evidence>
<reference evidence="1 2" key="1">
    <citation type="submission" date="2020-03" db="EMBL/GenBank/DDBJ databases">
        <title>Genomic Encyclopedia of Type Strains, Phase IV (KMG-IV): sequencing the most valuable type-strain genomes for metagenomic binning, comparative biology and taxonomic classification.</title>
        <authorList>
            <person name="Goeker M."/>
        </authorList>
    </citation>
    <scope>NUCLEOTIDE SEQUENCE [LARGE SCALE GENOMIC DNA]</scope>
    <source>
        <strain evidence="1 2">DSM 7225</strain>
    </source>
</reference>
<dbReference type="RefSeq" id="WP_125972054.1">
    <property type="nucleotide sequence ID" value="NZ_BAAADY010000006.1"/>
</dbReference>
<organism evidence="1 2">
    <name type="scientific">Sphingomonas trueperi</name>
    <dbReference type="NCBI Taxonomy" id="53317"/>
    <lineage>
        <taxon>Bacteria</taxon>
        <taxon>Pseudomonadati</taxon>
        <taxon>Pseudomonadota</taxon>
        <taxon>Alphaproteobacteria</taxon>
        <taxon>Sphingomonadales</taxon>
        <taxon>Sphingomonadaceae</taxon>
        <taxon>Sphingomonas</taxon>
    </lineage>
</organism>
<evidence type="ECO:0000313" key="2">
    <source>
        <dbReference type="Proteomes" id="UP000531251"/>
    </source>
</evidence>
<comment type="caution">
    <text evidence="1">The sequence shown here is derived from an EMBL/GenBank/DDBJ whole genome shotgun (WGS) entry which is preliminary data.</text>
</comment>
<name>A0A7X5Y0X8_9SPHN</name>
<keyword evidence="2" id="KW-1185">Reference proteome</keyword>
<dbReference type="EMBL" id="JAATJB010000005">
    <property type="protein sequence ID" value="NJB97760.1"/>
    <property type="molecule type" value="Genomic_DNA"/>
</dbReference>
<dbReference type="Proteomes" id="UP000531251">
    <property type="component" value="Unassembled WGS sequence"/>
</dbReference>
<gene>
    <name evidence="1" type="ORF">GGR89_002075</name>
</gene>
<accession>A0A7X5Y0X8</accession>
<proteinExistence type="predicted"/>